<dbReference type="RefSeq" id="WP_183593616.1">
    <property type="nucleotide sequence ID" value="NZ_JACHWR010000002.1"/>
</dbReference>
<accession>A0A7W4VXZ7</accession>
<dbReference type="Proteomes" id="UP000589626">
    <property type="component" value="Unassembled WGS sequence"/>
</dbReference>
<sequence>MSDRPPLWLPVAAAQDGLLTRRQLRRLGLSSDYVDTQLDARRWQEVSSTVLGTTTGVLTRRQLMWAGVLHAGERSALGGLTALERHGLERWHRDEITVLVEKSHNLEPIKGIHFVETRRPIPLLTASTALPTWRVEPAALLWAGYEPVTRSAYGLLSACVQQGLTTAIRLDSWITRMRPLRRAKPFRRLLGELAEGTQSAAERDVLTMCDTFRLPRPDRQKRRRDSGGRLRYTDAEWTLADGRVVVLEVDGGFHMHVEHWSADIERERQLIATGLIVIRCSAIELREHPERIVRDLRRLGVVESSA</sequence>
<proteinExistence type="predicted"/>
<reference evidence="1 2" key="1">
    <citation type="submission" date="2020-08" db="EMBL/GenBank/DDBJ databases">
        <title>Sequencing the genomes of 1000 actinobacteria strains.</title>
        <authorList>
            <person name="Klenk H.-P."/>
        </authorList>
    </citation>
    <scope>NUCLEOTIDE SEQUENCE [LARGE SCALE GENOMIC DNA]</scope>
    <source>
        <strain evidence="1 2">DSM 105498</strain>
    </source>
</reference>
<evidence type="ECO:0008006" key="3">
    <source>
        <dbReference type="Google" id="ProtNLM"/>
    </source>
</evidence>
<dbReference type="AlphaFoldDB" id="A0A7W4VXZ7"/>
<evidence type="ECO:0000313" key="2">
    <source>
        <dbReference type="Proteomes" id="UP000589626"/>
    </source>
</evidence>
<keyword evidence="2" id="KW-1185">Reference proteome</keyword>
<protein>
    <recommendedName>
        <fullName evidence="3">DUF559 domain-containing protein</fullName>
    </recommendedName>
</protein>
<dbReference type="EMBL" id="JACHWR010000002">
    <property type="protein sequence ID" value="MBB3043851.1"/>
    <property type="molecule type" value="Genomic_DNA"/>
</dbReference>
<evidence type="ECO:0000313" key="1">
    <source>
        <dbReference type="EMBL" id="MBB3043851.1"/>
    </source>
</evidence>
<name>A0A7W4VXZ7_9ACTN</name>
<organism evidence="1 2">
    <name type="scientific">Nocardioides soli</name>
    <dbReference type="NCBI Taxonomy" id="1036020"/>
    <lineage>
        <taxon>Bacteria</taxon>
        <taxon>Bacillati</taxon>
        <taxon>Actinomycetota</taxon>
        <taxon>Actinomycetes</taxon>
        <taxon>Propionibacteriales</taxon>
        <taxon>Nocardioidaceae</taxon>
        <taxon>Nocardioides</taxon>
    </lineage>
</organism>
<comment type="caution">
    <text evidence="1">The sequence shown here is derived from an EMBL/GenBank/DDBJ whole genome shotgun (WGS) entry which is preliminary data.</text>
</comment>
<gene>
    <name evidence="1" type="ORF">FHU40_003669</name>
</gene>